<dbReference type="EMBL" id="CM040461">
    <property type="protein sequence ID" value="MCI4381167.1"/>
    <property type="molecule type" value="Genomic_DNA"/>
</dbReference>
<dbReference type="Proteomes" id="UP000829447">
    <property type="component" value="Linkage Group LG8"/>
</dbReference>
<keyword evidence="2" id="KW-1185">Reference proteome</keyword>
<evidence type="ECO:0000313" key="2">
    <source>
        <dbReference type="Proteomes" id="UP000829447"/>
    </source>
</evidence>
<protein>
    <submittedName>
        <fullName evidence="1">Uncharacterized protein</fullName>
    </submittedName>
</protein>
<gene>
    <name evidence="1" type="ORF">PGIGA_G00248470</name>
</gene>
<name>A0ACC5WQ52_PANGG</name>
<comment type="caution">
    <text evidence="1">The sequence shown here is derived from an EMBL/GenBank/DDBJ whole genome shotgun (WGS) entry which is preliminary data.</text>
</comment>
<reference evidence="1 2" key="1">
    <citation type="journal article" date="2022" name="bioRxiv">
        <title>An ancient truncated duplication of the anti-Mullerian hormone receptor type 2 gene is a potential conserved master sex determinant in the Pangasiidae catfish family.</title>
        <authorList>
            <person name="Wen M."/>
            <person name="Pan Q."/>
            <person name="Jouanno E."/>
            <person name="Montfort J."/>
            <person name="Zahm M."/>
            <person name="Cabau C."/>
            <person name="Klopp C."/>
            <person name="Iampietro C."/>
            <person name="Roques C."/>
            <person name="Bouchez O."/>
            <person name="Castinel A."/>
            <person name="Donnadieu C."/>
            <person name="Parrinello H."/>
            <person name="Poncet C."/>
            <person name="Belmonte E."/>
            <person name="Gautier V."/>
            <person name="Avarre J.-C."/>
            <person name="Dugue R."/>
            <person name="Gustiano R."/>
            <person name="Ha T.T.T."/>
            <person name="Campet M."/>
            <person name="Sriphairoj K."/>
            <person name="Ribolli J."/>
            <person name="de Almeida F.L."/>
            <person name="Desvignes T."/>
            <person name="Postlethwait J.H."/>
            <person name="Bucao C.F."/>
            <person name="Robinson-Rechavi M."/>
            <person name="Bobe J."/>
            <person name="Herpin A."/>
            <person name="Guiguen Y."/>
        </authorList>
    </citation>
    <scope>NUCLEOTIDE SEQUENCE [LARGE SCALE GENOMIC DNA]</scope>
    <source>
        <strain evidence="1">YG-Dec2019</strain>
    </source>
</reference>
<accession>A0ACC5WQ52</accession>
<evidence type="ECO:0000313" key="1">
    <source>
        <dbReference type="EMBL" id="MCI4381167.1"/>
    </source>
</evidence>
<sequence>FSLTTVSIVNKQTNKQKPFSEQFCRKASQNTHVELEVDGLQQQKPTLDFTVIQEQKSEATVCTGSLKLDC</sequence>
<organism evidence="1 2">
    <name type="scientific">Pangasianodon gigas</name>
    <name type="common">Mekong giant catfish</name>
    <name type="synonym">Pangasius gigas</name>
    <dbReference type="NCBI Taxonomy" id="30993"/>
    <lineage>
        <taxon>Eukaryota</taxon>
        <taxon>Metazoa</taxon>
        <taxon>Chordata</taxon>
        <taxon>Craniata</taxon>
        <taxon>Vertebrata</taxon>
        <taxon>Euteleostomi</taxon>
        <taxon>Actinopterygii</taxon>
        <taxon>Neopterygii</taxon>
        <taxon>Teleostei</taxon>
        <taxon>Ostariophysi</taxon>
        <taxon>Siluriformes</taxon>
        <taxon>Pangasiidae</taxon>
        <taxon>Pangasianodon</taxon>
    </lineage>
</organism>
<feature type="non-terminal residue" evidence="1">
    <location>
        <position position="1"/>
    </location>
</feature>
<proteinExistence type="predicted"/>